<dbReference type="OMA" id="INSNFDR"/>
<dbReference type="Proteomes" id="UP000001396">
    <property type="component" value="Unassembled WGS sequence"/>
</dbReference>
<dbReference type="STRING" id="670386.D3B2P5"/>
<accession>D3B2P5</accession>
<feature type="region of interest" description="Disordered" evidence="1">
    <location>
        <begin position="797"/>
        <end position="821"/>
    </location>
</feature>
<dbReference type="RefSeq" id="XP_020435710.1">
    <property type="nucleotide sequence ID" value="XM_020573638.1"/>
</dbReference>
<dbReference type="InterPro" id="IPR011989">
    <property type="entry name" value="ARM-like"/>
</dbReference>
<name>D3B2P5_HETP5</name>
<proteinExistence type="predicted"/>
<gene>
    <name evidence="2" type="ORF">PPL_02659</name>
</gene>
<feature type="compositionally biased region" description="Low complexity" evidence="1">
    <location>
        <begin position="237"/>
        <end position="253"/>
    </location>
</feature>
<dbReference type="EMBL" id="ADBJ01000010">
    <property type="protein sequence ID" value="EFA83593.1"/>
    <property type="molecule type" value="Genomic_DNA"/>
</dbReference>
<dbReference type="SUPFAM" id="SSF48371">
    <property type="entry name" value="ARM repeat"/>
    <property type="match status" value="2"/>
</dbReference>
<feature type="compositionally biased region" description="Low complexity" evidence="1">
    <location>
        <begin position="803"/>
        <end position="820"/>
    </location>
</feature>
<feature type="compositionally biased region" description="Low complexity" evidence="1">
    <location>
        <begin position="66"/>
        <end position="92"/>
    </location>
</feature>
<dbReference type="Gene3D" id="1.25.10.10">
    <property type="entry name" value="Leucine-rich Repeat Variant"/>
    <property type="match status" value="2"/>
</dbReference>
<feature type="region of interest" description="Disordered" evidence="1">
    <location>
        <begin position="206"/>
        <end position="258"/>
    </location>
</feature>
<dbReference type="PANTHER" id="PTHR13366">
    <property type="entry name" value="MALARIA ANTIGEN-RELATED"/>
    <property type="match status" value="1"/>
</dbReference>
<sequence>MSIQSQFDYLLTRIERLNPKAVVSGGTSGSGTVGTSATIATTGSDNNSFFSSNNIIFSQLKSTSNINNNNSNSNNNKSNKNNSNNNVNNNKYDNNHHNHLSDFELDESIISIINDTIQLYHSQQQQQQQQQQPNTQQQQQLLKDYYIRIILKLCQYVNNNNNDSIALKYFQMTILLAQNNQLSLQEYSNELAPLLQMFQKYIQLNTPNTNTNTNTSHNNNNNSNNNIGSGKHMASGSSSSSSSSTSTTTSTSSHNQFQSHQYTTVRIEALKALSILLYNNGPSIPSKFHQPLFDSLLLLANLHPTTNNPSPLSINQETKRLATISIGNLCVQCGSKLSKFYPLLFDKLYSNLEKLVVQLSNDQHIIKFTCSTLRSLQLILTQCKGVYDNKASSLLSILKRLMFFGTSINPNAVLPSQLHSVEPYKLVLKKKKNRDIGGELSDGISSSDSDIDERYSFAKLIRLVSPFLSNAATDVQLASLSSIIAILSAEPPTPDELQEFLASNDIVERIIQFASNPANTDHMRIEATQCILALTKHNFQMFCKHHESIYTTLFGLLTTPTLDSTLRIQSSKTIEEISKSIHESQKSNITYEPNVEKRLWDLFFKSLTGLIEDPLPQIRSSICNCLSHLTSNVFANLPIQLQLHSVTVILGLMSDDSYLVRASSCRTIGMFVKLETLADDTTFLSKAASCLYKSMCDNNINIRIKACWSLANLCDHLVSIRKDEVFNDIPTLILSKVVEVLLLASYDNPKVRSNAVRALGNFARFAPRELLYNSTPVDIQDIFETIQQNQQLQNTNGDLSKINSVTTPPNTPGGSTSNSNEQNSLTYNHKNMMDHYIKNHHKSLIDRIIDSLVINAAEPSTSFNFVKVKWNACYALGNLFYNSDIQFDPTPKWLHQIYETLVILVQNCKNYKIKINASASLATPTHNRLQYGEDYQSILETIINSLSNVNTLVDHSEYQYKDILERQLGVSLIHLLGEMTYDEIETYQTLLLNHSEIIYETFEKLNPTDQIGKKQDRPTAMEYNQGMATINLILNSYMSGLSSFNNHFCL</sequence>
<dbReference type="InterPro" id="IPR016024">
    <property type="entry name" value="ARM-type_fold"/>
</dbReference>
<organism evidence="2 3">
    <name type="scientific">Heterostelium pallidum (strain ATCC 26659 / Pp 5 / PN500)</name>
    <name type="common">Cellular slime mold</name>
    <name type="synonym">Polysphondylium pallidum</name>
    <dbReference type="NCBI Taxonomy" id="670386"/>
    <lineage>
        <taxon>Eukaryota</taxon>
        <taxon>Amoebozoa</taxon>
        <taxon>Evosea</taxon>
        <taxon>Eumycetozoa</taxon>
        <taxon>Dictyostelia</taxon>
        <taxon>Acytosteliales</taxon>
        <taxon>Acytosteliaceae</taxon>
        <taxon>Heterostelium</taxon>
    </lineage>
</organism>
<keyword evidence="3" id="KW-1185">Reference proteome</keyword>
<dbReference type="AlphaFoldDB" id="D3B2P5"/>
<reference evidence="2 3" key="1">
    <citation type="journal article" date="2011" name="Genome Res.">
        <title>Phylogeny-wide analysis of social amoeba genomes highlights ancient origins for complex intercellular communication.</title>
        <authorList>
            <person name="Heidel A.J."/>
            <person name="Lawal H.M."/>
            <person name="Felder M."/>
            <person name="Schilde C."/>
            <person name="Helps N.R."/>
            <person name="Tunggal B."/>
            <person name="Rivero F."/>
            <person name="John U."/>
            <person name="Schleicher M."/>
            <person name="Eichinger L."/>
            <person name="Platzer M."/>
            <person name="Noegel A.A."/>
            <person name="Schaap P."/>
            <person name="Gloeckner G."/>
        </authorList>
    </citation>
    <scope>NUCLEOTIDE SEQUENCE [LARGE SCALE GENOMIC DNA]</scope>
    <source>
        <strain evidence="3">ATCC 26659 / Pp 5 / PN500</strain>
    </source>
</reference>
<dbReference type="GeneID" id="31358182"/>
<dbReference type="FunCoup" id="D3B2P5">
    <property type="interactions" value="49"/>
</dbReference>
<protein>
    <submittedName>
        <fullName evidence="2">HEAT repeat-containing protein</fullName>
    </submittedName>
</protein>
<feature type="compositionally biased region" description="Low complexity" evidence="1">
    <location>
        <begin position="206"/>
        <end position="226"/>
    </location>
</feature>
<evidence type="ECO:0000313" key="2">
    <source>
        <dbReference type="EMBL" id="EFA83593.1"/>
    </source>
</evidence>
<evidence type="ECO:0000256" key="1">
    <source>
        <dbReference type="SAM" id="MobiDB-lite"/>
    </source>
</evidence>
<evidence type="ECO:0000313" key="3">
    <source>
        <dbReference type="Proteomes" id="UP000001396"/>
    </source>
</evidence>
<dbReference type="PANTHER" id="PTHR13366:SF0">
    <property type="entry name" value="HEAT REPEAT-CONTAINING PROTEIN 6"/>
    <property type="match status" value="1"/>
</dbReference>
<feature type="region of interest" description="Disordered" evidence="1">
    <location>
        <begin position="66"/>
        <end position="99"/>
    </location>
</feature>
<dbReference type="InterPro" id="IPR052107">
    <property type="entry name" value="HEAT6"/>
</dbReference>
<dbReference type="InParanoid" id="D3B2P5"/>
<comment type="caution">
    <text evidence="2">The sequence shown here is derived from an EMBL/GenBank/DDBJ whole genome shotgun (WGS) entry which is preliminary data.</text>
</comment>